<reference evidence="1" key="1">
    <citation type="submission" date="2023-06" db="EMBL/GenBank/DDBJ databases">
        <title>Genome-scale phylogeny and comparative genomics of the fungal order Sordariales.</title>
        <authorList>
            <consortium name="Lawrence Berkeley National Laboratory"/>
            <person name="Hensen N."/>
            <person name="Bonometti L."/>
            <person name="Westerberg I."/>
            <person name="Brannstrom I.O."/>
            <person name="Guillou S."/>
            <person name="Cros-Aarteil S."/>
            <person name="Calhoun S."/>
            <person name="Haridas S."/>
            <person name="Kuo A."/>
            <person name="Mondo S."/>
            <person name="Pangilinan J."/>
            <person name="Riley R."/>
            <person name="Labutti K."/>
            <person name="Andreopoulos B."/>
            <person name="Lipzen A."/>
            <person name="Chen C."/>
            <person name="Yanf M."/>
            <person name="Daum C."/>
            <person name="Ng V."/>
            <person name="Clum A."/>
            <person name="Steindorff A."/>
            <person name="Ohm R."/>
            <person name="Martin F."/>
            <person name="Silar P."/>
            <person name="Natvig D."/>
            <person name="Lalanne C."/>
            <person name="Gautier V."/>
            <person name="Ament-Velasquez S.L."/>
            <person name="Kruys A."/>
            <person name="Hutchinson M.I."/>
            <person name="Powell A.J."/>
            <person name="Barry K."/>
            <person name="Miller A.N."/>
            <person name="Grigoriev I.V."/>
            <person name="Debuchy R."/>
            <person name="Gladieux P."/>
            <person name="Thoren M.H."/>
            <person name="Johannesson H."/>
        </authorList>
    </citation>
    <scope>NUCLEOTIDE SEQUENCE</scope>
    <source>
        <strain evidence="1">SMH2532-1</strain>
    </source>
</reference>
<protein>
    <submittedName>
        <fullName evidence="1">Uncharacterized protein</fullName>
    </submittedName>
</protein>
<dbReference type="AlphaFoldDB" id="A0AA40CP92"/>
<proteinExistence type="predicted"/>
<keyword evidence="2" id="KW-1185">Reference proteome</keyword>
<accession>A0AA40CP92</accession>
<organism evidence="1 2">
    <name type="scientific">Cercophora newfieldiana</name>
    <dbReference type="NCBI Taxonomy" id="92897"/>
    <lineage>
        <taxon>Eukaryota</taxon>
        <taxon>Fungi</taxon>
        <taxon>Dikarya</taxon>
        <taxon>Ascomycota</taxon>
        <taxon>Pezizomycotina</taxon>
        <taxon>Sordariomycetes</taxon>
        <taxon>Sordariomycetidae</taxon>
        <taxon>Sordariales</taxon>
        <taxon>Lasiosphaeriaceae</taxon>
        <taxon>Cercophora</taxon>
    </lineage>
</organism>
<dbReference type="EMBL" id="JAULSV010000004">
    <property type="protein sequence ID" value="KAK0645712.1"/>
    <property type="molecule type" value="Genomic_DNA"/>
</dbReference>
<sequence>MSYTPLLRNRLVQTEKIYLPTPIRNLKSIFQTAPSMENTIAFFEPTEQYRVLLSEASRDVGQVTEEQWDQLGEDKNVDGPDISHECKRTQTQENMCYRFIRDNVYCENPLNIKVLTLTMKQLPRVPPRGNYRYMMKGPIRLTRGILSLARGQMAVLPLNSVADQKTRVTCYCSRSSPIGGRTIEDWKDAKPVLVPKGGCVKLEEGEAMFLVIQILPKGGEEGAEAPVPQISPS</sequence>
<evidence type="ECO:0000313" key="2">
    <source>
        <dbReference type="Proteomes" id="UP001174936"/>
    </source>
</evidence>
<comment type="caution">
    <text evidence="1">The sequence shown here is derived from an EMBL/GenBank/DDBJ whole genome shotgun (WGS) entry which is preliminary data.</text>
</comment>
<gene>
    <name evidence="1" type="ORF">B0T16DRAFT_145709</name>
</gene>
<name>A0AA40CP92_9PEZI</name>
<dbReference type="Proteomes" id="UP001174936">
    <property type="component" value="Unassembled WGS sequence"/>
</dbReference>
<evidence type="ECO:0000313" key="1">
    <source>
        <dbReference type="EMBL" id="KAK0645712.1"/>
    </source>
</evidence>